<dbReference type="GeneID" id="87957417"/>
<sequence length="521" mass="59129">MPPRIPARPNLEVVKLSFLLPWTSKRTTNPFPSEGRSTHAESSTMASARMSPLTPPRPLTIRKSLIHHHLSLPNPPAASRLLTLLQADRRELTISSGMALSSYAIRIGDYKTYRGIWRLMGERRIAPMKIVIQKLSQTLPSLNKTSENEGATHSEKNTGRIKYRYRVNRWSEKMFPPLPTLSSSTYSTQHLLQHLHYLILEGNPPDFIGALELSKASHDWSHTDSLELLNLYLAYVKKLPSSGEKIDGLELVDIYLNDTKGKVNKQTLHLIIKSLLPSSINKHQHQKKNLDISTNQILATISHFVAYHSITPGAETFRLLAKFAYNYQLHELGHLALAGWNDSISQLRNEVYTLDLNDPSESGDGKIRFRRIGSIKKRWSGVLKSYEELGWVIRTEQVQGLDGYVWLGEKGVTLKEELKVKDGVEAEAELEVVKPIPEVQSILHVREEKCEVLAQISEIPSKIEMVGETLDSIDNHQSNETHKPPYFVIIRDGSTIKIRSKSRPKDEQGVYELEDDKPVWE</sequence>
<evidence type="ECO:0000256" key="1">
    <source>
        <dbReference type="SAM" id="MobiDB-lite"/>
    </source>
</evidence>
<name>A0ABZ1D330_9TREE</name>
<accession>A0ABZ1D330</accession>
<gene>
    <name evidence="2" type="ORF">IL334_005286</name>
</gene>
<feature type="region of interest" description="Disordered" evidence="1">
    <location>
        <begin position="499"/>
        <end position="521"/>
    </location>
</feature>
<proteinExistence type="predicted"/>
<feature type="region of interest" description="Disordered" evidence="1">
    <location>
        <begin position="29"/>
        <end position="54"/>
    </location>
</feature>
<keyword evidence="3" id="KW-1185">Reference proteome</keyword>
<protein>
    <submittedName>
        <fullName evidence="2">Uncharacterized protein</fullName>
    </submittedName>
</protein>
<evidence type="ECO:0000313" key="3">
    <source>
        <dbReference type="Proteomes" id="UP001329825"/>
    </source>
</evidence>
<reference evidence="2 3" key="1">
    <citation type="submission" date="2024-01" db="EMBL/GenBank/DDBJ databases">
        <title>Comparative genomics of Cryptococcus and Kwoniella reveals pathogenesis evolution and contrasting modes of karyotype evolution via chromosome fusion or intercentromeric recombination.</title>
        <authorList>
            <person name="Coelho M.A."/>
            <person name="David-Palma M."/>
            <person name="Shea T."/>
            <person name="Bowers K."/>
            <person name="McGinley-Smith S."/>
            <person name="Mohammad A.W."/>
            <person name="Gnirke A."/>
            <person name="Yurkov A.M."/>
            <person name="Nowrousian M."/>
            <person name="Sun S."/>
            <person name="Cuomo C.A."/>
            <person name="Heitman J."/>
        </authorList>
    </citation>
    <scope>NUCLEOTIDE SEQUENCE [LARGE SCALE GENOMIC DNA]</scope>
    <source>
        <strain evidence="2">CBS 11374</strain>
    </source>
</reference>
<dbReference type="Proteomes" id="UP001329825">
    <property type="component" value="Chromosome 7"/>
</dbReference>
<dbReference type="EMBL" id="CP141887">
    <property type="protein sequence ID" value="WRT68310.1"/>
    <property type="molecule type" value="Genomic_DNA"/>
</dbReference>
<dbReference type="RefSeq" id="XP_062793050.1">
    <property type="nucleotide sequence ID" value="XM_062936999.1"/>
</dbReference>
<evidence type="ECO:0000313" key="2">
    <source>
        <dbReference type="EMBL" id="WRT68310.1"/>
    </source>
</evidence>
<organism evidence="2 3">
    <name type="scientific">Kwoniella shivajii</name>
    <dbReference type="NCBI Taxonomy" id="564305"/>
    <lineage>
        <taxon>Eukaryota</taxon>
        <taxon>Fungi</taxon>
        <taxon>Dikarya</taxon>
        <taxon>Basidiomycota</taxon>
        <taxon>Agaricomycotina</taxon>
        <taxon>Tremellomycetes</taxon>
        <taxon>Tremellales</taxon>
        <taxon>Cryptococcaceae</taxon>
        <taxon>Kwoniella</taxon>
    </lineage>
</organism>